<protein>
    <submittedName>
        <fullName evidence="1">Uncharacterized protein</fullName>
    </submittedName>
</protein>
<accession>A0A948S026</accession>
<gene>
    <name evidence="1" type="ORF">KJ970_17645</name>
</gene>
<sequence>MSPVAYYTKPPDGVNAWNLSWNRGDRGVRAVVGPGASGRIDRDRIGV</sequence>
<evidence type="ECO:0000313" key="1">
    <source>
        <dbReference type="EMBL" id="MBU2692744.1"/>
    </source>
</evidence>
<name>A0A948S026_UNCEI</name>
<evidence type="ECO:0000313" key="2">
    <source>
        <dbReference type="Proteomes" id="UP000777784"/>
    </source>
</evidence>
<dbReference type="EMBL" id="JAHJDP010000099">
    <property type="protein sequence ID" value="MBU2692744.1"/>
    <property type="molecule type" value="Genomic_DNA"/>
</dbReference>
<dbReference type="Proteomes" id="UP000777784">
    <property type="component" value="Unassembled WGS sequence"/>
</dbReference>
<organism evidence="1 2">
    <name type="scientific">Eiseniibacteriota bacterium</name>
    <dbReference type="NCBI Taxonomy" id="2212470"/>
    <lineage>
        <taxon>Bacteria</taxon>
        <taxon>Candidatus Eiseniibacteriota</taxon>
    </lineage>
</organism>
<comment type="caution">
    <text evidence="1">The sequence shown here is derived from an EMBL/GenBank/DDBJ whole genome shotgun (WGS) entry which is preliminary data.</text>
</comment>
<proteinExistence type="predicted"/>
<dbReference type="AlphaFoldDB" id="A0A948S026"/>
<reference evidence="1" key="1">
    <citation type="submission" date="2021-05" db="EMBL/GenBank/DDBJ databases">
        <title>Energy efficiency and biological interactions define the core microbiome of deep oligotrophic groundwater.</title>
        <authorList>
            <person name="Mehrshad M."/>
            <person name="Lopez-Fernandez M."/>
            <person name="Bell E."/>
            <person name="Bernier-Latmani R."/>
            <person name="Bertilsson S."/>
            <person name="Dopson M."/>
        </authorList>
    </citation>
    <scope>NUCLEOTIDE SEQUENCE</scope>
    <source>
        <strain evidence="1">Modern_marine.mb.64</strain>
    </source>
</reference>